<keyword evidence="10" id="KW-1185">Reference proteome</keyword>
<feature type="transmembrane region" description="Helical" evidence="8">
    <location>
        <begin position="134"/>
        <end position="153"/>
    </location>
</feature>
<dbReference type="SUPFAM" id="SSF81345">
    <property type="entry name" value="ABC transporter involved in vitamin B12 uptake, BtuC"/>
    <property type="match status" value="1"/>
</dbReference>
<dbReference type="GO" id="GO:0033214">
    <property type="term" value="P:siderophore-iron import into cell"/>
    <property type="evidence" value="ECO:0007669"/>
    <property type="project" value="TreeGrafter"/>
</dbReference>
<evidence type="ECO:0000256" key="5">
    <source>
        <dbReference type="ARBA" id="ARBA00022692"/>
    </source>
</evidence>
<evidence type="ECO:0000256" key="6">
    <source>
        <dbReference type="ARBA" id="ARBA00022989"/>
    </source>
</evidence>
<evidence type="ECO:0000256" key="2">
    <source>
        <dbReference type="ARBA" id="ARBA00007935"/>
    </source>
</evidence>
<feature type="transmembrane region" description="Helical" evidence="8">
    <location>
        <begin position="162"/>
        <end position="182"/>
    </location>
</feature>
<dbReference type="GO" id="GO:0022857">
    <property type="term" value="F:transmembrane transporter activity"/>
    <property type="evidence" value="ECO:0007669"/>
    <property type="project" value="InterPro"/>
</dbReference>
<evidence type="ECO:0000256" key="8">
    <source>
        <dbReference type="SAM" id="Phobius"/>
    </source>
</evidence>
<sequence length="347" mass="35354">MSVPSADLVRRIADHRRRQSRRGLWLGLGLLALLIGGVAVTLSVGQSRVPPADVLRVLMGQDVPGASFTVGRLRLPRAVLSVLAGLAFGLGGAACQTLLRSPLASPDIIGITAGSGAAAVFAIVVLGWSGPAVSASAIACGLGTALLIYLLAWRNGVAGARLILVGIGMSAMLQSVTAYLLLKAPQWSLQEALRWLTGSVNGARLSDALPLLLSLGVFGALLLGQSRHLEAMRLGDDKAAALGVPLARSRLLIILSVVGLIAVATAVTGPIAFVAFLAGPIAARISAPGRPILVPAALIGAALVLLGDYAGQVLLPGRYPVGVVTGAIGAPYLIYLIVRVNRTGGSI</sequence>
<comment type="similarity">
    <text evidence="2">Belongs to the binding-protein-dependent transport system permease family. FecCD subfamily.</text>
</comment>
<dbReference type="Gene3D" id="1.10.3470.10">
    <property type="entry name" value="ABC transporter involved in vitamin B12 uptake, BtuC"/>
    <property type="match status" value="1"/>
</dbReference>
<protein>
    <submittedName>
        <fullName evidence="9">Iron complex transport system permease protein</fullName>
    </submittedName>
</protein>
<dbReference type="EMBL" id="QAOT01000005">
    <property type="protein sequence ID" value="PTR19210.1"/>
    <property type="molecule type" value="Genomic_DNA"/>
</dbReference>
<evidence type="ECO:0000256" key="3">
    <source>
        <dbReference type="ARBA" id="ARBA00022448"/>
    </source>
</evidence>
<accession>A0A2T5K9W5</accession>
<comment type="caution">
    <text evidence="9">The sequence shown here is derived from an EMBL/GenBank/DDBJ whole genome shotgun (WGS) entry which is preliminary data.</text>
</comment>
<dbReference type="AlphaFoldDB" id="A0A2T5K9W5"/>
<organism evidence="9 10">
    <name type="scientific">Cereibacter azotoformans</name>
    <dbReference type="NCBI Taxonomy" id="43057"/>
    <lineage>
        <taxon>Bacteria</taxon>
        <taxon>Pseudomonadati</taxon>
        <taxon>Pseudomonadota</taxon>
        <taxon>Alphaproteobacteria</taxon>
        <taxon>Rhodobacterales</taxon>
        <taxon>Paracoccaceae</taxon>
        <taxon>Cereibacter</taxon>
    </lineage>
</organism>
<feature type="transmembrane region" description="Helical" evidence="8">
    <location>
        <begin position="251"/>
        <end position="278"/>
    </location>
</feature>
<keyword evidence="7 8" id="KW-0472">Membrane</keyword>
<dbReference type="PANTHER" id="PTHR30472:SF24">
    <property type="entry name" value="FERRIC ENTEROBACTIN TRANSPORT SYSTEM PERMEASE PROTEIN FEPG"/>
    <property type="match status" value="1"/>
</dbReference>
<evidence type="ECO:0000256" key="1">
    <source>
        <dbReference type="ARBA" id="ARBA00004651"/>
    </source>
</evidence>
<dbReference type="Proteomes" id="UP000244060">
    <property type="component" value="Unassembled WGS sequence"/>
</dbReference>
<keyword evidence="3" id="KW-0813">Transport</keyword>
<evidence type="ECO:0000256" key="7">
    <source>
        <dbReference type="ARBA" id="ARBA00023136"/>
    </source>
</evidence>
<evidence type="ECO:0000313" key="10">
    <source>
        <dbReference type="Proteomes" id="UP000244060"/>
    </source>
</evidence>
<comment type="subcellular location">
    <subcellularLocation>
        <location evidence="1">Cell membrane</location>
        <topology evidence="1">Multi-pass membrane protein</topology>
    </subcellularLocation>
</comment>
<keyword evidence="6 8" id="KW-1133">Transmembrane helix</keyword>
<dbReference type="GO" id="GO:0005886">
    <property type="term" value="C:plasma membrane"/>
    <property type="evidence" value="ECO:0007669"/>
    <property type="project" value="UniProtKB-SubCell"/>
</dbReference>
<dbReference type="InterPro" id="IPR000522">
    <property type="entry name" value="ABC_transptr_permease_BtuC"/>
</dbReference>
<dbReference type="PANTHER" id="PTHR30472">
    <property type="entry name" value="FERRIC ENTEROBACTIN TRANSPORT SYSTEM PERMEASE PROTEIN"/>
    <property type="match status" value="1"/>
</dbReference>
<name>A0A2T5K9W5_9RHOB</name>
<dbReference type="Pfam" id="PF01032">
    <property type="entry name" value="FecCD"/>
    <property type="match status" value="1"/>
</dbReference>
<gene>
    <name evidence="9" type="ORF">C8J28_10551</name>
</gene>
<reference evidence="9 10" key="1">
    <citation type="submission" date="2018-04" db="EMBL/GenBank/DDBJ databases">
        <title>Genomic Encyclopedia of Type Strains, Phase III (KMG-III): the genomes of soil and plant-associated and newly described type strains.</title>
        <authorList>
            <person name="Whitman W."/>
        </authorList>
    </citation>
    <scope>NUCLEOTIDE SEQUENCE [LARGE SCALE GENOMIC DNA]</scope>
    <source>
        <strain evidence="9 10">KA25</strain>
    </source>
</reference>
<feature type="transmembrane region" description="Helical" evidence="8">
    <location>
        <begin position="108"/>
        <end position="128"/>
    </location>
</feature>
<keyword evidence="4" id="KW-1003">Cell membrane</keyword>
<evidence type="ECO:0000313" key="9">
    <source>
        <dbReference type="EMBL" id="PTR19210.1"/>
    </source>
</evidence>
<feature type="transmembrane region" description="Helical" evidence="8">
    <location>
        <begin position="78"/>
        <end position="99"/>
    </location>
</feature>
<feature type="transmembrane region" description="Helical" evidence="8">
    <location>
        <begin position="24"/>
        <end position="45"/>
    </location>
</feature>
<proteinExistence type="inferred from homology"/>
<feature type="transmembrane region" description="Helical" evidence="8">
    <location>
        <begin position="319"/>
        <end position="338"/>
    </location>
</feature>
<evidence type="ECO:0000256" key="4">
    <source>
        <dbReference type="ARBA" id="ARBA00022475"/>
    </source>
</evidence>
<dbReference type="CDD" id="cd06550">
    <property type="entry name" value="TM_ABC_iron-siderophores_like"/>
    <property type="match status" value="1"/>
</dbReference>
<keyword evidence="5 8" id="KW-0812">Transmembrane</keyword>
<dbReference type="InterPro" id="IPR037294">
    <property type="entry name" value="ABC_BtuC-like"/>
</dbReference>
<feature type="transmembrane region" description="Helical" evidence="8">
    <location>
        <begin position="290"/>
        <end position="307"/>
    </location>
</feature>
<feature type="transmembrane region" description="Helical" evidence="8">
    <location>
        <begin position="202"/>
        <end position="223"/>
    </location>
</feature>